<dbReference type="InterPro" id="IPR005925">
    <property type="entry name" value="Agmatinase-rel"/>
</dbReference>
<dbReference type="PROSITE" id="PS51409">
    <property type="entry name" value="ARGINASE_2"/>
    <property type="match status" value="1"/>
</dbReference>
<dbReference type="Pfam" id="PF00491">
    <property type="entry name" value="Arginase"/>
    <property type="match status" value="1"/>
</dbReference>
<reference evidence="5 6" key="1">
    <citation type="submission" date="2021-05" db="EMBL/GenBank/DDBJ databases">
        <title>Roseococcus sp. XZZS9, whole genome shotgun sequencing project.</title>
        <authorList>
            <person name="Zhao G."/>
            <person name="Shen L."/>
        </authorList>
    </citation>
    <scope>NUCLEOTIDE SEQUENCE [LARGE SCALE GENOMIC DNA]</scope>
    <source>
        <strain evidence="5 6">XZZS9</strain>
    </source>
</reference>
<comment type="caution">
    <text evidence="5">The sequence shown here is derived from an EMBL/GenBank/DDBJ whole genome shotgun (WGS) entry which is preliminary data.</text>
</comment>
<dbReference type="InterPro" id="IPR006035">
    <property type="entry name" value="Ureohydrolase"/>
</dbReference>
<dbReference type="Proteomes" id="UP000766336">
    <property type="component" value="Unassembled WGS sequence"/>
</dbReference>
<dbReference type="EMBL" id="JAHCDA010000004">
    <property type="protein sequence ID" value="MBS7812887.1"/>
    <property type="molecule type" value="Genomic_DNA"/>
</dbReference>
<comment type="similarity">
    <text evidence="1">Belongs to the arginase family. Agmatinase subfamily.</text>
</comment>
<organism evidence="5 6">
    <name type="scientific">Roseococcus pinisoli</name>
    <dbReference type="NCBI Taxonomy" id="2835040"/>
    <lineage>
        <taxon>Bacteria</taxon>
        <taxon>Pseudomonadati</taxon>
        <taxon>Pseudomonadota</taxon>
        <taxon>Alphaproteobacteria</taxon>
        <taxon>Acetobacterales</taxon>
        <taxon>Roseomonadaceae</taxon>
        <taxon>Roseococcus</taxon>
    </lineage>
</organism>
<dbReference type="PANTHER" id="PTHR11358">
    <property type="entry name" value="ARGINASE/AGMATINASE"/>
    <property type="match status" value="1"/>
</dbReference>
<dbReference type="PIRSF" id="PIRSF036979">
    <property type="entry name" value="Arginase"/>
    <property type="match status" value="1"/>
</dbReference>
<evidence type="ECO:0000313" key="6">
    <source>
        <dbReference type="Proteomes" id="UP000766336"/>
    </source>
</evidence>
<keyword evidence="3 4" id="KW-0378">Hydrolase</keyword>
<dbReference type="RefSeq" id="WP_213671599.1">
    <property type="nucleotide sequence ID" value="NZ_JAHCDA010000004.1"/>
</dbReference>
<dbReference type="PROSITE" id="PS01053">
    <property type="entry name" value="ARGINASE_1"/>
    <property type="match status" value="1"/>
</dbReference>
<dbReference type="NCBIfam" id="TIGR01230">
    <property type="entry name" value="agmatinase"/>
    <property type="match status" value="1"/>
</dbReference>
<dbReference type="CDD" id="cd11592">
    <property type="entry name" value="Agmatinase_PAH"/>
    <property type="match status" value="1"/>
</dbReference>
<evidence type="ECO:0000313" key="5">
    <source>
        <dbReference type="EMBL" id="MBS7812887.1"/>
    </source>
</evidence>
<dbReference type="GO" id="GO:0008783">
    <property type="term" value="F:agmatinase activity"/>
    <property type="evidence" value="ECO:0007669"/>
    <property type="project" value="UniProtKB-EC"/>
</dbReference>
<dbReference type="PANTHER" id="PTHR11358:SF26">
    <property type="entry name" value="GUANIDINO ACID HYDROLASE, MITOCHONDRIAL"/>
    <property type="match status" value="1"/>
</dbReference>
<sequence length="324" mass="34792">MTNDAPRPVDGLVTPRFAAPASFMRLPIRESAEGIDIAILGIPFDGAVTNRPGTRHGPRALRDASTLMRRVHPVTMVEPFKLCRVADLGDAETNPVDVMQTLAWVEDRVAAIRASGAWVLGAGGDHLMSLPLLRGLKRAAPEMPPLGLVHFDAHSDTADTYFGGSRYTHGTPFRRAIEEGLLDPKRIVQIGIRGTLYETDDMAWAEGVGIRILRIEECEELGPSGVIAEARRVIGDEPAYLTFDIDSLDPAFAPGTGTPEVGGFTPREAMRILRGLRGLNLVGGDLVEVSPPFDPGGNTAMVGATMMFEILCLLAEARAAFSAT</sequence>
<name>A0ABS5QJ07_9PROT</name>
<dbReference type="InterPro" id="IPR020855">
    <property type="entry name" value="Ureohydrolase_Mn_BS"/>
</dbReference>
<dbReference type="InterPro" id="IPR023696">
    <property type="entry name" value="Ureohydrolase_dom_sf"/>
</dbReference>
<dbReference type="SUPFAM" id="SSF52768">
    <property type="entry name" value="Arginase/deacetylase"/>
    <property type="match status" value="1"/>
</dbReference>
<accession>A0ABS5QJ07</accession>
<protein>
    <submittedName>
        <fullName evidence="5">Agmatinase</fullName>
        <ecNumber evidence="5">3.5.3.11</ecNumber>
    </submittedName>
</protein>
<dbReference type="PRINTS" id="PR00116">
    <property type="entry name" value="ARGINASE"/>
</dbReference>
<keyword evidence="2" id="KW-0479">Metal-binding</keyword>
<evidence type="ECO:0000256" key="4">
    <source>
        <dbReference type="RuleBase" id="RU003684"/>
    </source>
</evidence>
<dbReference type="EC" id="3.5.3.11" evidence="5"/>
<proteinExistence type="inferred from homology"/>
<evidence type="ECO:0000256" key="3">
    <source>
        <dbReference type="ARBA" id="ARBA00022801"/>
    </source>
</evidence>
<evidence type="ECO:0000256" key="1">
    <source>
        <dbReference type="ARBA" id="ARBA00009227"/>
    </source>
</evidence>
<evidence type="ECO:0000256" key="2">
    <source>
        <dbReference type="ARBA" id="ARBA00022723"/>
    </source>
</evidence>
<gene>
    <name evidence="5" type="primary">speB</name>
    <name evidence="5" type="ORF">KHU32_18205</name>
</gene>
<keyword evidence="6" id="KW-1185">Reference proteome</keyword>
<dbReference type="Gene3D" id="3.40.800.10">
    <property type="entry name" value="Ureohydrolase domain"/>
    <property type="match status" value="1"/>
</dbReference>